<dbReference type="OrthoDB" id="2444812at2759"/>
<dbReference type="PROSITE" id="PS01159">
    <property type="entry name" value="WW_DOMAIN_1"/>
    <property type="match status" value="1"/>
</dbReference>
<evidence type="ECO:0000313" key="3">
    <source>
        <dbReference type="EnsemblMetazoa" id="CLYHEMP014517.1"/>
    </source>
</evidence>
<proteinExistence type="predicted"/>
<feature type="compositionally biased region" description="Pro residues" evidence="1">
    <location>
        <begin position="453"/>
        <end position="481"/>
    </location>
</feature>
<feature type="compositionally biased region" description="Polar residues" evidence="1">
    <location>
        <begin position="9"/>
        <end position="19"/>
    </location>
</feature>
<feature type="compositionally biased region" description="Basic and acidic residues" evidence="1">
    <location>
        <begin position="27"/>
        <end position="42"/>
    </location>
</feature>
<keyword evidence="4" id="KW-1185">Reference proteome</keyword>
<dbReference type="EnsemblMetazoa" id="CLYHEMT014517.1">
    <property type="protein sequence ID" value="CLYHEMP014517.1"/>
    <property type="gene ID" value="CLYHEMG014517"/>
</dbReference>
<dbReference type="AlphaFoldDB" id="A0A7M6DL14"/>
<feature type="compositionally biased region" description="Pro residues" evidence="1">
    <location>
        <begin position="138"/>
        <end position="150"/>
    </location>
</feature>
<dbReference type="InterPro" id="IPR053076">
    <property type="entry name" value="WW_domain_protein"/>
</dbReference>
<dbReference type="PROSITE" id="PS50020">
    <property type="entry name" value="WW_DOMAIN_2"/>
    <property type="match status" value="2"/>
</dbReference>
<feature type="compositionally biased region" description="Basic and acidic residues" evidence="1">
    <location>
        <begin position="151"/>
        <end position="175"/>
    </location>
</feature>
<dbReference type="Pfam" id="PF00397">
    <property type="entry name" value="WW"/>
    <property type="match status" value="2"/>
</dbReference>
<feature type="compositionally biased region" description="Polar residues" evidence="1">
    <location>
        <begin position="326"/>
        <end position="335"/>
    </location>
</feature>
<feature type="region of interest" description="Disordered" evidence="1">
    <location>
        <begin position="681"/>
        <end position="716"/>
    </location>
</feature>
<dbReference type="Proteomes" id="UP000594262">
    <property type="component" value="Unplaced"/>
</dbReference>
<feature type="region of interest" description="Disordered" evidence="1">
    <location>
        <begin position="1"/>
        <end position="102"/>
    </location>
</feature>
<feature type="compositionally biased region" description="Basic and acidic residues" evidence="1">
    <location>
        <begin position="336"/>
        <end position="346"/>
    </location>
</feature>
<feature type="compositionally biased region" description="Pro residues" evidence="1">
    <location>
        <begin position="681"/>
        <end position="691"/>
    </location>
</feature>
<feature type="region of interest" description="Disordered" evidence="1">
    <location>
        <begin position="135"/>
        <end position="500"/>
    </location>
</feature>
<feature type="compositionally biased region" description="Basic and acidic residues" evidence="1">
    <location>
        <begin position="214"/>
        <end position="223"/>
    </location>
</feature>
<dbReference type="PANTHER" id="PTHR46697:SF1">
    <property type="entry name" value="FORMIN-BINDING PROTEIN 4"/>
    <property type="match status" value="1"/>
</dbReference>
<dbReference type="SMART" id="SM00456">
    <property type="entry name" value="WW"/>
    <property type="match status" value="2"/>
</dbReference>
<feature type="compositionally biased region" description="Basic and acidic residues" evidence="1">
    <location>
        <begin position="187"/>
        <end position="207"/>
    </location>
</feature>
<evidence type="ECO:0000313" key="4">
    <source>
        <dbReference type="Proteomes" id="UP000594262"/>
    </source>
</evidence>
<reference evidence="3" key="1">
    <citation type="submission" date="2021-01" db="UniProtKB">
        <authorList>
            <consortium name="EnsemblMetazoa"/>
        </authorList>
    </citation>
    <scope>IDENTIFICATION</scope>
</reference>
<protein>
    <recommendedName>
        <fullName evidence="2">WW domain-containing protein</fullName>
    </recommendedName>
</protein>
<accession>A0A7M6DL14</accession>
<feature type="compositionally biased region" description="Basic and acidic residues" evidence="1">
    <location>
        <begin position="389"/>
        <end position="398"/>
    </location>
</feature>
<feature type="domain" description="WW" evidence="2">
    <location>
        <begin position="106"/>
        <end position="140"/>
    </location>
</feature>
<name>A0A7M6DL14_9CNID</name>
<feature type="compositionally biased region" description="Low complexity" evidence="1">
    <location>
        <begin position="291"/>
        <end position="305"/>
    </location>
</feature>
<feature type="compositionally biased region" description="Acidic residues" evidence="1">
    <location>
        <begin position="375"/>
        <end position="388"/>
    </location>
</feature>
<feature type="compositionally biased region" description="Basic and acidic residues" evidence="1">
    <location>
        <begin position="235"/>
        <end position="269"/>
    </location>
</feature>
<feature type="compositionally biased region" description="Basic and acidic residues" evidence="1">
    <location>
        <begin position="276"/>
        <end position="289"/>
    </location>
</feature>
<organism evidence="3 4">
    <name type="scientific">Clytia hemisphaerica</name>
    <dbReference type="NCBI Taxonomy" id="252671"/>
    <lineage>
        <taxon>Eukaryota</taxon>
        <taxon>Metazoa</taxon>
        <taxon>Cnidaria</taxon>
        <taxon>Hydrozoa</taxon>
        <taxon>Hydroidolina</taxon>
        <taxon>Leptothecata</taxon>
        <taxon>Obeliida</taxon>
        <taxon>Clytiidae</taxon>
        <taxon>Clytia</taxon>
    </lineage>
</organism>
<sequence length="895" mass="99868">MGRRRQMIQLGSSQKQVVSRNRVATPEVRDEPVEEQPKKEMDDPLAGFLAEINSLEGPASSSTAAEESRPAMSSATGTNANTQSQASSDNQMMYDPENFNPATQVDLLPENWQACLDEQTQCYYYWNVVTNEVQWYPPSAPLPPPPPPPAPEEKVESPVKRLELEEETFVEHKDEDIDSPVSLKSPVESKAEKVEKVTDVDLKSPERVEEEESASSKKEKDKVLMSQIKERIKRKKEEKIKKEREEKERLEQEALDKPRRDREEALRERLIKKKKERDDSKDDKSKDNDDLNNSLNASADSFALDMFAAAEESSSKRERKISESSNHSAKSLNDTKITKEEAKNSSKADFNPAITKTSKKPTETKASTVWRIIDYGDEESETESESEEGEIKSKKSAESAETTPQKKTHQNDEAVDNYAEMLLEDGIADEKTMIPTTKSIVEPISPVSIKTEPPIPPSPPAEPEPPSMPPPLPENEPPPPPPEDEGVANERDLKSEYEKKSAIKSKSREIFDKLDFLGINKKDIRALVLSLIELEIRLKDWEAGALSTSYLLEKIGELNKQLENHEKSAAPNGWVCHWSSDYKMYYYFETATGNSQWEYPASNQPVPTQQQVPPPPVVSMPTLPALPAFPTSHVMALQTPQMMMAAPVAPGYPGLIMSAALTTPLVAPPIPAIIPAMPPAFAPPPPQPPLPSTIEAKKRPAAPDTDVTTDPYRDPYRSVAAKKKKELSTFPDQIATQDVLSGTSSPIISSSIIAAAPAIINRNTSRESSPALIPSNENNGTFSPVAKANIAAETVLNAKAKLKKKKKVEGSGLPSKKKKQVTSMVAKWQTVKQEAEDEQNIMIEEEENEDFETQSEKRIQEWKSKIEQSGEKDYNPNFQEIKGDWRERLKRKTTT</sequence>
<dbReference type="Gene3D" id="2.20.70.10">
    <property type="match status" value="2"/>
</dbReference>
<dbReference type="PANTHER" id="PTHR46697">
    <property type="entry name" value="FORMIN-BINDING PROTEIN 4"/>
    <property type="match status" value="1"/>
</dbReference>
<feature type="compositionally biased region" description="Basic and acidic residues" evidence="1">
    <location>
        <begin position="313"/>
        <end position="322"/>
    </location>
</feature>
<feature type="compositionally biased region" description="Basic and acidic residues" evidence="1">
    <location>
        <begin position="488"/>
        <end position="500"/>
    </location>
</feature>
<evidence type="ECO:0000259" key="2">
    <source>
        <dbReference type="PROSITE" id="PS50020"/>
    </source>
</evidence>
<dbReference type="InterPro" id="IPR001202">
    <property type="entry name" value="WW_dom"/>
</dbReference>
<evidence type="ECO:0000256" key="1">
    <source>
        <dbReference type="SAM" id="MobiDB-lite"/>
    </source>
</evidence>
<dbReference type="SUPFAM" id="SSF51045">
    <property type="entry name" value="WW domain"/>
    <property type="match status" value="2"/>
</dbReference>
<feature type="domain" description="WW" evidence="2">
    <location>
        <begin position="568"/>
        <end position="602"/>
    </location>
</feature>
<dbReference type="CDD" id="cd00201">
    <property type="entry name" value="WW"/>
    <property type="match status" value="2"/>
</dbReference>
<dbReference type="InterPro" id="IPR036020">
    <property type="entry name" value="WW_dom_sf"/>
</dbReference>
<feature type="compositionally biased region" description="Polar residues" evidence="1">
    <location>
        <begin position="59"/>
        <end position="91"/>
    </location>
</feature>